<feature type="binding site" evidence="6">
    <location>
        <begin position="231"/>
        <end position="232"/>
    </location>
    <ligand>
        <name>S-adenosyl-L-methionine</name>
        <dbReference type="ChEBI" id="CHEBI:59789"/>
    </ligand>
</feature>
<dbReference type="SMART" id="SM00138">
    <property type="entry name" value="MeTrc"/>
    <property type="match status" value="1"/>
</dbReference>
<dbReference type="PIRSF" id="PIRSF000410">
    <property type="entry name" value="CheR"/>
    <property type="match status" value="1"/>
</dbReference>
<name>A0A4R2Q0K9_9RHOB</name>
<dbReference type="AlphaFoldDB" id="A0A4R2Q0K9"/>
<protein>
    <recommendedName>
        <fullName evidence="5">Chemotaxis protein methyltransferase</fullName>
        <ecNumber evidence="5">2.1.1.80</ecNumber>
    </recommendedName>
</protein>
<feature type="binding site" evidence="6">
    <location>
        <position position="87"/>
    </location>
    <ligand>
        <name>S-adenosyl-L-methionine</name>
        <dbReference type="ChEBI" id="CHEBI:59789"/>
    </ligand>
</feature>
<dbReference type="InterPro" id="IPR022642">
    <property type="entry name" value="CheR_C"/>
</dbReference>
<dbReference type="InterPro" id="IPR036804">
    <property type="entry name" value="CheR_N_sf"/>
</dbReference>
<dbReference type="Gene3D" id="3.40.50.150">
    <property type="entry name" value="Vaccinia Virus protein VP39"/>
    <property type="match status" value="1"/>
</dbReference>
<evidence type="ECO:0000256" key="1">
    <source>
        <dbReference type="ARBA" id="ARBA00001541"/>
    </source>
</evidence>
<evidence type="ECO:0000313" key="9">
    <source>
        <dbReference type="Proteomes" id="UP000294835"/>
    </source>
</evidence>
<dbReference type="PANTHER" id="PTHR24422">
    <property type="entry name" value="CHEMOTAXIS PROTEIN METHYLTRANSFERASE"/>
    <property type="match status" value="1"/>
</dbReference>
<evidence type="ECO:0000256" key="4">
    <source>
        <dbReference type="ARBA" id="ARBA00022691"/>
    </source>
</evidence>
<accession>A0A4R2Q0K9</accession>
<organism evidence="8 9">
    <name type="scientific">Rhodovulum marinum</name>
    <dbReference type="NCBI Taxonomy" id="320662"/>
    <lineage>
        <taxon>Bacteria</taxon>
        <taxon>Pseudomonadati</taxon>
        <taxon>Pseudomonadota</taxon>
        <taxon>Alphaproteobacteria</taxon>
        <taxon>Rhodobacterales</taxon>
        <taxon>Paracoccaceae</taxon>
        <taxon>Rhodovulum</taxon>
    </lineage>
</organism>
<dbReference type="InterPro" id="IPR029063">
    <property type="entry name" value="SAM-dependent_MTases_sf"/>
</dbReference>
<comment type="catalytic activity">
    <reaction evidence="1 5">
        <text>L-glutamyl-[protein] + S-adenosyl-L-methionine = [protein]-L-glutamate 5-O-methyl ester + S-adenosyl-L-homocysteine</text>
        <dbReference type="Rhea" id="RHEA:24452"/>
        <dbReference type="Rhea" id="RHEA-COMP:10208"/>
        <dbReference type="Rhea" id="RHEA-COMP:10311"/>
        <dbReference type="ChEBI" id="CHEBI:29973"/>
        <dbReference type="ChEBI" id="CHEBI:57856"/>
        <dbReference type="ChEBI" id="CHEBI:59789"/>
        <dbReference type="ChEBI" id="CHEBI:82795"/>
        <dbReference type="EC" id="2.1.1.80"/>
    </reaction>
</comment>
<evidence type="ECO:0000313" key="8">
    <source>
        <dbReference type="EMBL" id="TCP41899.1"/>
    </source>
</evidence>
<evidence type="ECO:0000256" key="3">
    <source>
        <dbReference type="ARBA" id="ARBA00022679"/>
    </source>
</evidence>
<dbReference type="InterPro" id="IPR022641">
    <property type="entry name" value="CheR_N"/>
</dbReference>
<dbReference type="EMBL" id="SLXP01000004">
    <property type="protein sequence ID" value="TCP41899.1"/>
    <property type="molecule type" value="Genomic_DNA"/>
</dbReference>
<feature type="binding site" evidence="6">
    <location>
        <position position="93"/>
    </location>
    <ligand>
        <name>S-adenosyl-L-methionine</name>
        <dbReference type="ChEBI" id="CHEBI:59789"/>
    </ligand>
</feature>
<evidence type="ECO:0000256" key="5">
    <source>
        <dbReference type="PIRNR" id="PIRNR000410"/>
    </source>
</evidence>
<dbReference type="InterPro" id="IPR050903">
    <property type="entry name" value="Bact_Chemotaxis_MeTrfase"/>
</dbReference>
<dbReference type="OrthoDB" id="9816309at2"/>
<feature type="binding site" evidence="6">
    <location>
        <position position="157"/>
    </location>
    <ligand>
        <name>S-adenosyl-L-methionine</name>
        <dbReference type="ChEBI" id="CHEBI:59789"/>
    </ligand>
</feature>
<feature type="domain" description="CheR-type methyltransferase" evidence="7">
    <location>
        <begin position="11"/>
        <end position="288"/>
    </location>
</feature>
<evidence type="ECO:0000259" key="7">
    <source>
        <dbReference type="PROSITE" id="PS50123"/>
    </source>
</evidence>
<dbReference type="GO" id="GO:0032259">
    <property type="term" value="P:methylation"/>
    <property type="evidence" value="ECO:0007669"/>
    <property type="project" value="UniProtKB-KW"/>
</dbReference>
<reference evidence="8 9" key="1">
    <citation type="submission" date="2019-03" db="EMBL/GenBank/DDBJ databases">
        <title>Genomic Encyclopedia of Type Strains, Phase IV (KMG-IV): sequencing the most valuable type-strain genomes for metagenomic binning, comparative biology and taxonomic classification.</title>
        <authorList>
            <person name="Goeker M."/>
        </authorList>
    </citation>
    <scope>NUCLEOTIDE SEQUENCE [LARGE SCALE GENOMIC DNA]</scope>
    <source>
        <strain evidence="8 9">DSM 18063</strain>
    </source>
</reference>
<dbReference type="GO" id="GO:0008983">
    <property type="term" value="F:protein-glutamate O-methyltransferase activity"/>
    <property type="evidence" value="ECO:0007669"/>
    <property type="project" value="UniProtKB-EC"/>
</dbReference>
<dbReference type="InterPro" id="IPR026024">
    <property type="entry name" value="Chemotaxis_MeTrfase_CheR"/>
</dbReference>
<keyword evidence="4 5" id="KW-0949">S-adenosyl-L-methionine</keyword>
<dbReference type="Pfam" id="PF03705">
    <property type="entry name" value="CheR_N"/>
    <property type="match status" value="1"/>
</dbReference>
<comment type="function">
    <text evidence="5">Methylation of the membrane-bound methyl-accepting chemotaxis proteins (MCP) to form gamma-glutamyl methyl ester residues in MCP.</text>
</comment>
<keyword evidence="9" id="KW-1185">Reference proteome</keyword>
<evidence type="ECO:0000256" key="6">
    <source>
        <dbReference type="PIRSR" id="PIRSR000410-1"/>
    </source>
</evidence>
<dbReference type="SUPFAM" id="SSF47757">
    <property type="entry name" value="Chemotaxis receptor methyltransferase CheR, N-terminal domain"/>
    <property type="match status" value="1"/>
</dbReference>
<dbReference type="PROSITE" id="PS50123">
    <property type="entry name" value="CHER"/>
    <property type="match status" value="1"/>
</dbReference>
<dbReference type="Gene3D" id="1.10.155.10">
    <property type="entry name" value="Chemotaxis receptor methyltransferase CheR, N-terminal domain"/>
    <property type="match status" value="1"/>
</dbReference>
<proteinExistence type="predicted"/>
<evidence type="ECO:0000256" key="2">
    <source>
        <dbReference type="ARBA" id="ARBA00022603"/>
    </source>
</evidence>
<dbReference type="InterPro" id="IPR000780">
    <property type="entry name" value="CheR_MeTrfase"/>
</dbReference>
<sequence>MTALPASSAFRRSADIPFDESDFVRIAGFAKSEYGLHLEPSKKAMIHSRLGKRIVTLGLDDFTAYHNYLRANLEEEADHFISVLTTNVTHFFREQHHFTQLEREVLPPLIERARNRGRVRLWSAGCSTGQEPYSLAGSVLALCPEAARLDLKILATDLDPFVLDRAQGATYPAEECKTPPGDWEGRIFDAADRKRPTRQIRADVRALVAFRRLNINGSWPMSGRFDVIMCRNVAIYFDKPTQQSLWHRFAEKLPAGGMLFIGHSERVTGPAVELLETAGVTSYRKRSGSVPRTIPQEGKD</sequence>
<comment type="caution">
    <text evidence="8">The sequence shown here is derived from an EMBL/GenBank/DDBJ whole genome shotgun (WGS) entry which is preliminary data.</text>
</comment>
<dbReference type="EC" id="2.1.1.80" evidence="5"/>
<dbReference type="Pfam" id="PF01739">
    <property type="entry name" value="CheR"/>
    <property type="match status" value="1"/>
</dbReference>
<feature type="binding site" evidence="6">
    <location>
        <position position="131"/>
    </location>
    <ligand>
        <name>S-adenosyl-L-methionine</name>
        <dbReference type="ChEBI" id="CHEBI:59789"/>
    </ligand>
</feature>
<dbReference type="SUPFAM" id="SSF53335">
    <property type="entry name" value="S-adenosyl-L-methionine-dependent methyltransferases"/>
    <property type="match status" value="1"/>
</dbReference>
<keyword evidence="2 5" id="KW-0489">Methyltransferase</keyword>
<keyword evidence="3 5" id="KW-0808">Transferase</keyword>
<gene>
    <name evidence="8" type="ORF">EV662_104243</name>
</gene>
<dbReference type="Proteomes" id="UP000294835">
    <property type="component" value="Unassembled WGS sequence"/>
</dbReference>
<feature type="binding site" evidence="6">
    <location>
        <position position="89"/>
    </location>
    <ligand>
        <name>S-adenosyl-L-methionine</name>
        <dbReference type="ChEBI" id="CHEBI:59789"/>
    </ligand>
</feature>
<dbReference type="PRINTS" id="PR00996">
    <property type="entry name" value="CHERMTFRASE"/>
</dbReference>
<dbReference type="RefSeq" id="WP_132461820.1">
    <property type="nucleotide sequence ID" value="NZ_SLXP01000004.1"/>
</dbReference>
<dbReference type="PANTHER" id="PTHR24422:SF19">
    <property type="entry name" value="CHEMOTAXIS PROTEIN METHYLTRANSFERASE"/>
    <property type="match status" value="1"/>
</dbReference>